<sequence length="80" mass="9099">MDKFLEITFENQILATKDGDKFVEYFAPFMEKLKGIVSAELYEEFDELLNGCANQNNIFYGVQGMKLAMGVLDGTYQLTV</sequence>
<dbReference type="EMBL" id="RCYR01000009">
    <property type="protein sequence ID" value="RYS80485.1"/>
    <property type="molecule type" value="Genomic_DNA"/>
</dbReference>
<comment type="caution">
    <text evidence="1">The sequence shown here is derived from an EMBL/GenBank/DDBJ whole genome shotgun (WGS) entry which is preliminary data.</text>
</comment>
<gene>
    <name evidence="1" type="ORF">EAI93_06445</name>
</gene>
<name>A0A4Q5C8L9_9FIRM</name>
<dbReference type="AlphaFoldDB" id="A0A4Q5C8L9"/>
<evidence type="ECO:0000313" key="2">
    <source>
        <dbReference type="Proteomes" id="UP000292665"/>
    </source>
</evidence>
<protein>
    <submittedName>
        <fullName evidence="1">Uncharacterized protein</fullName>
    </submittedName>
</protein>
<reference evidence="1 2" key="1">
    <citation type="journal article" date="2019" name="Science, e1252229">
        <title>Invertible promoters mediate bacterial phase variation, antibiotic resistance, and host adaptation in the gut.</title>
        <authorList>
            <person name="Jiang X."/>
            <person name="Hall A.B."/>
            <person name="Arthur T.D."/>
            <person name="Plichta D.R."/>
            <person name="Covington C.T."/>
            <person name="Poyet M."/>
            <person name="Crothers J."/>
            <person name="Moses P.L."/>
            <person name="Tolonen A.C."/>
            <person name="Vlamakis H."/>
            <person name="Alm E.J."/>
            <person name="Xavier R.J."/>
        </authorList>
    </citation>
    <scope>NUCLEOTIDE SEQUENCE [LARGE SCALE GENOMIC DNA]</scope>
    <source>
        <strain evidence="2">aa_0143</strain>
    </source>
</reference>
<proteinExistence type="predicted"/>
<organism evidence="1 2">
    <name type="scientific">[Ruminococcus] torques</name>
    <dbReference type="NCBI Taxonomy" id="33039"/>
    <lineage>
        <taxon>Bacteria</taxon>
        <taxon>Bacillati</taxon>
        <taxon>Bacillota</taxon>
        <taxon>Clostridia</taxon>
        <taxon>Lachnospirales</taxon>
        <taxon>Lachnospiraceae</taxon>
        <taxon>Mediterraneibacter</taxon>
    </lineage>
</organism>
<evidence type="ECO:0000313" key="1">
    <source>
        <dbReference type="EMBL" id="RYS80485.1"/>
    </source>
</evidence>
<dbReference type="Proteomes" id="UP000292665">
    <property type="component" value="Unassembled WGS sequence"/>
</dbReference>
<accession>A0A4Q5C8L9</accession>
<dbReference type="RefSeq" id="WP_129794849.1">
    <property type="nucleotide sequence ID" value="NZ_CATVPX010000017.1"/>
</dbReference>